<gene>
    <name evidence="3" type="ORF">BXY39_0325</name>
</gene>
<feature type="transmembrane region" description="Helical" evidence="2">
    <location>
        <begin position="110"/>
        <end position="128"/>
    </location>
</feature>
<dbReference type="Proteomes" id="UP000271227">
    <property type="component" value="Unassembled WGS sequence"/>
</dbReference>
<feature type="region of interest" description="Disordered" evidence="1">
    <location>
        <begin position="1"/>
        <end position="56"/>
    </location>
</feature>
<organism evidence="3 4">
    <name type="scientific">Eilatimonas milleporae</name>
    <dbReference type="NCBI Taxonomy" id="911205"/>
    <lineage>
        <taxon>Bacteria</taxon>
        <taxon>Pseudomonadati</taxon>
        <taxon>Pseudomonadota</taxon>
        <taxon>Alphaproteobacteria</taxon>
        <taxon>Kordiimonadales</taxon>
        <taxon>Kordiimonadaceae</taxon>
        <taxon>Eilatimonas</taxon>
    </lineage>
</organism>
<dbReference type="RefSeq" id="WP_147453424.1">
    <property type="nucleotide sequence ID" value="NZ_REFR01000009.1"/>
</dbReference>
<feature type="compositionally biased region" description="Low complexity" evidence="1">
    <location>
        <begin position="12"/>
        <end position="48"/>
    </location>
</feature>
<sequence length="198" mass="21378">MPRRKVKPRPTSQKAASRQSPAQAPSAAAPAAQAGVGKKAAGSPAQRAAARRMRRRRQDGSGFLPLVTVLLGSIALFRWEVAALMAVGLLPTIVLGVTGRGRWQAERLQCVGFCNIAGVMPYAVLLWQRPSEMVNIFTDMIALAVMFSAAAFGYLLLYIGPWVSAIIIQALAQDKLKQINQQKQGLVEKWGNDVLGDL</sequence>
<accession>A0A3M0CTU2</accession>
<reference evidence="3 4" key="1">
    <citation type="submission" date="2018-10" db="EMBL/GenBank/DDBJ databases">
        <title>Genomic Encyclopedia of Archaeal and Bacterial Type Strains, Phase II (KMG-II): from individual species to whole genera.</title>
        <authorList>
            <person name="Goeker M."/>
        </authorList>
    </citation>
    <scope>NUCLEOTIDE SEQUENCE [LARGE SCALE GENOMIC DNA]</scope>
    <source>
        <strain evidence="3 4">DSM 25217</strain>
    </source>
</reference>
<feature type="transmembrane region" description="Helical" evidence="2">
    <location>
        <begin position="60"/>
        <end position="77"/>
    </location>
</feature>
<keyword evidence="4" id="KW-1185">Reference proteome</keyword>
<evidence type="ECO:0000313" key="4">
    <source>
        <dbReference type="Proteomes" id="UP000271227"/>
    </source>
</evidence>
<feature type="transmembrane region" description="Helical" evidence="2">
    <location>
        <begin position="140"/>
        <end position="168"/>
    </location>
</feature>
<dbReference type="OrthoDB" id="8480901at2"/>
<evidence type="ECO:0000256" key="1">
    <source>
        <dbReference type="SAM" id="MobiDB-lite"/>
    </source>
</evidence>
<dbReference type="AlphaFoldDB" id="A0A3M0CTU2"/>
<name>A0A3M0CTU2_9PROT</name>
<feature type="transmembrane region" description="Helical" evidence="2">
    <location>
        <begin position="83"/>
        <end position="103"/>
    </location>
</feature>
<evidence type="ECO:0000313" key="3">
    <source>
        <dbReference type="EMBL" id="RMB11840.1"/>
    </source>
</evidence>
<dbReference type="InParanoid" id="A0A3M0CTU2"/>
<keyword evidence="2" id="KW-0472">Membrane</keyword>
<dbReference type="EMBL" id="REFR01000009">
    <property type="protein sequence ID" value="RMB11840.1"/>
    <property type="molecule type" value="Genomic_DNA"/>
</dbReference>
<comment type="caution">
    <text evidence="3">The sequence shown here is derived from an EMBL/GenBank/DDBJ whole genome shotgun (WGS) entry which is preliminary data.</text>
</comment>
<protein>
    <submittedName>
        <fullName evidence="3">Uncharacterized protein</fullName>
    </submittedName>
</protein>
<proteinExistence type="predicted"/>
<keyword evidence="2" id="KW-0812">Transmembrane</keyword>
<evidence type="ECO:0000256" key="2">
    <source>
        <dbReference type="SAM" id="Phobius"/>
    </source>
</evidence>
<keyword evidence="2" id="KW-1133">Transmembrane helix</keyword>